<keyword evidence="2" id="KW-1185">Reference proteome</keyword>
<sequence length="81" mass="9735">CAILSSHEIVRVRCDHLEDADLWRNCAWTKYWEKDTWIIPIHRPVVKHWVLCVLRFPSREMHLFDSLANNTEESWCSDVKV</sequence>
<gene>
    <name evidence="1" type="ORF">BV22DRAFT_968476</name>
</gene>
<name>A0ACB8B3K5_9AGAM</name>
<dbReference type="Proteomes" id="UP000790709">
    <property type="component" value="Unassembled WGS sequence"/>
</dbReference>
<accession>A0ACB8B3K5</accession>
<reference evidence="1" key="1">
    <citation type="journal article" date="2021" name="New Phytol.">
        <title>Evolutionary innovations through gain and loss of genes in the ectomycorrhizal Boletales.</title>
        <authorList>
            <person name="Wu G."/>
            <person name="Miyauchi S."/>
            <person name="Morin E."/>
            <person name="Kuo A."/>
            <person name="Drula E."/>
            <person name="Varga T."/>
            <person name="Kohler A."/>
            <person name="Feng B."/>
            <person name="Cao Y."/>
            <person name="Lipzen A."/>
            <person name="Daum C."/>
            <person name="Hundley H."/>
            <person name="Pangilinan J."/>
            <person name="Johnson J."/>
            <person name="Barry K."/>
            <person name="LaButti K."/>
            <person name="Ng V."/>
            <person name="Ahrendt S."/>
            <person name="Min B."/>
            <person name="Choi I.G."/>
            <person name="Park H."/>
            <person name="Plett J.M."/>
            <person name="Magnuson J."/>
            <person name="Spatafora J.W."/>
            <person name="Nagy L.G."/>
            <person name="Henrissat B."/>
            <person name="Grigoriev I.V."/>
            <person name="Yang Z.L."/>
            <person name="Xu J."/>
            <person name="Martin F.M."/>
        </authorList>
    </citation>
    <scope>NUCLEOTIDE SEQUENCE</scope>
    <source>
        <strain evidence="1">KUC20120723A-06</strain>
    </source>
</reference>
<comment type="caution">
    <text evidence="1">The sequence shown here is derived from an EMBL/GenBank/DDBJ whole genome shotgun (WGS) entry which is preliminary data.</text>
</comment>
<evidence type="ECO:0000313" key="1">
    <source>
        <dbReference type="EMBL" id="KAH7919849.1"/>
    </source>
</evidence>
<proteinExistence type="predicted"/>
<dbReference type="EMBL" id="MU266624">
    <property type="protein sequence ID" value="KAH7919849.1"/>
    <property type="molecule type" value="Genomic_DNA"/>
</dbReference>
<feature type="non-terminal residue" evidence="1">
    <location>
        <position position="81"/>
    </location>
</feature>
<evidence type="ECO:0000313" key="2">
    <source>
        <dbReference type="Proteomes" id="UP000790709"/>
    </source>
</evidence>
<organism evidence="1 2">
    <name type="scientific">Leucogyrophana mollusca</name>
    <dbReference type="NCBI Taxonomy" id="85980"/>
    <lineage>
        <taxon>Eukaryota</taxon>
        <taxon>Fungi</taxon>
        <taxon>Dikarya</taxon>
        <taxon>Basidiomycota</taxon>
        <taxon>Agaricomycotina</taxon>
        <taxon>Agaricomycetes</taxon>
        <taxon>Agaricomycetidae</taxon>
        <taxon>Boletales</taxon>
        <taxon>Boletales incertae sedis</taxon>
        <taxon>Leucogyrophana</taxon>
    </lineage>
</organism>
<feature type="non-terminal residue" evidence="1">
    <location>
        <position position="1"/>
    </location>
</feature>
<protein>
    <submittedName>
        <fullName evidence="1">Uncharacterized protein</fullName>
    </submittedName>
</protein>